<feature type="transmembrane region" description="Helical" evidence="1">
    <location>
        <begin position="49"/>
        <end position="79"/>
    </location>
</feature>
<evidence type="ECO:0000313" key="3">
    <source>
        <dbReference type="Proteomes" id="UP000830401"/>
    </source>
</evidence>
<keyword evidence="1" id="KW-0812">Transmembrane</keyword>
<name>A0ABY4G6U5_9BACT</name>
<accession>A0ABY4G6U5</accession>
<protein>
    <submittedName>
        <fullName evidence="2">Uncharacterized protein</fullName>
    </submittedName>
</protein>
<organism evidence="2 3">
    <name type="scientific">Hymenobacter volaticus</name>
    <dbReference type="NCBI Taxonomy" id="2932254"/>
    <lineage>
        <taxon>Bacteria</taxon>
        <taxon>Pseudomonadati</taxon>
        <taxon>Bacteroidota</taxon>
        <taxon>Cytophagia</taxon>
        <taxon>Cytophagales</taxon>
        <taxon>Hymenobacteraceae</taxon>
        <taxon>Hymenobacter</taxon>
    </lineage>
</organism>
<feature type="transmembrane region" description="Helical" evidence="1">
    <location>
        <begin position="100"/>
        <end position="123"/>
    </location>
</feature>
<keyword evidence="1" id="KW-1133">Transmembrane helix</keyword>
<feature type="transmembrane region" description="Helical" evidence="1">
    <location>
        <begin position="185"/>
        <end position="204"/>
    </location>
</feature>
<dbReference type="Proteomes" id="UP000830401">
    <property type="component" value="Chromosome"/>
</dbReference>
<sequence>MGIIDPSITYTFFYAFPITLLLLLLLPFYQAAYNGKPLRLNWPSRIALIGLMIVLAFNGAIIPGVVAVLFFGIGLHWVLGRWQSGVGMSLWQRIIRITQAPVLPLFLLGLFMLLCLYSLYIGLNEEESTVSVLPIWERYMRLPSGIFWQLSQLGLIVLLVAASLNIVLIRRLLPDSPGSQRVISIFRWLVLFAVIYLLLLPLGATDHTARLSSDVTLFSQSLLG</sequence>
<reference evidence="2" key="1">
    <citation type="submission" date="2022-04" db="EMBL/GenBank/DDBJ databases">
        <title>Hymenobacter sp. isolated from the air.</title>
        <authorList>
            <person name="Won M."/>
            <person name="Lee C.-M."/>
            <person name="Woen H.-Y."/>
            <person name="Kwon S.-W."/>
        </authorList>
    </citation>
    <scope>NUCLEOTIDE SEQUENCE</scope>
    <source>
        <strain evidence="2">5420S-77</strain>
    </source>
</reference>
<feature type="transmembrane region" description="Helical" evidence="1">
    <location>
        <begin position="146"/>
        <end position="173"/>
    </location>
</feature>
<evidence type="ECO:0000313" key="2">
    <source>
        <dbReference type="EMBL" id="UOQ66506.1"/>
    </source>
</evidence>
<keyword evidence="3" id="KW-1185">Reference proteome</keyword>
<feature type="transmembrane region" description="Helical" evidence="1">
    <location>
        <begin position="12"/>
        <end position="29"/>
    </location>
</feature>
<dbReference type="RefSeq" id="WP_245120672.1">
    <property type="nucleotide sequence ID" value="NZ_CP095061.1"/>
</dbReference>
<proteinExistence type="predicted"/>
<keyword evidence="1" id="KW-0472">Membrane</keyword>
<gene>
    <name evidence="2" type="ORF">MUN86_00800</name>
</gene>
<dbReference type="EMBL" id="CP095061">
    <property type="protein sequence ID" value="UOQ66506.1"/>
    <property type="molecule type" value="Genomic_DNA"/>
</dbReference>
<evidence type="ECO:0000256" key="1">
    <source>
        <dbReference type="SAM" id="Phobius"/>
    </source>
</evidence>